<evidence type="ECO:0000313" key="5">
    <source>
        <dbReference type="EMBL" id="SDB83741.1"/>
    </source>
</evidence>
<dbReference type="PANTHER" id="PTHR30514">
    <property type="entry name" value="GLUCOKINASE"/>
    <property type="match status" value="1"/>
</dbReference>
<keyword evidence="2" id="KW-0238">DNA-binding</keyword>
<dbReference type="InterPro" id="IPR047640">
    <property type="entry name" value="RpiR-like"/>
</dbReference>
<dbReference type="SUPFAM" id="SSF46689">
    <property type="entry name" value="Homeodomain-like"/>
    <property type="match status" value="1"/>
</dbReference>
<dbReference type="Proteomes" id="UP000242949">
    <property type="component" value="Unassembled WGS sequence"/>
</dbReference>
<dbReference type="Pfam" id="PF01380">
    <property type="entry name" value="SIS"/>
    <property type="match status" value="1"/>
</dbReference>
<organism evidence="5 6">
    <name type="scientific">Pelagirhabdus alkalitolerans</name>
    <dbReference type="NCBI Taxonomy" id="1612202"/>
    <lineage>
        <taxon>Bacteria</taxon>
        <taxon>Bacillati</taxon>
        <taxon>Bacillota</taxon>
        <taxon>Bacilli</taxon>
        <taxon>Bacillales</taxon>
        <taxon>Bacillaceae</taxon>
        <taxon>Pelagirhabdus</taxon>
    </lineage>
</organism>
<keyword evidence="1" id="KW-0805">Transcription regulation</keyword>
<protein>
    <submittedName>
        <fullName evidence="5">Transcriptional regulator, RpiR family</fullName>
    </submittedName>
</protein>
<dbReference type="InterPro" id="IPR036388">
    <property type="entry name" value="WH-like_DNA-bd_sf"/>
</dbReference>
<dbReference type="GO" id="GO:0003677">
    <property type="term" value="F:DNA binding"/>
    <property type="evidence" value="ECO:0007669"/>
    <property type="project" value="UniProtKB-KW"/>
</dbReference>
<evidence type="ECO:0000256" key="3">
    <source>
        <dbReference type="ARBA" id="ARBA00023163"/>
    </source>
</evidence>
<dbReference type="Pfam" id="PF01418">
    <property type="entry name" value="HTH_6"/>
    <property type="match status" value="1"/>
</dbReference>
<evidence type="ECO:0000256" key="2">
    <source>
        <dbReference type="ARBA" id="ARBA00023125"/>
    </source>
</evidence>
<evidence type="ECO:0000259" key="4">
    <source>
        <dbReference type="PROSITE" id="PS51071"/>
    </source>
</evidence>
<dbReference type="InterPro" id="IPR035472">
    <property type="entry name" value="RpiR-like_SIS"/>
</dbReference>
<dbReference type="InterPro" id="IPR000281">
    <property type="entry name" value="HTH_RpiR"/>
</dbReference>
<dbReference type="RefSeq" id="WP_176759179.1">
    <property type="nucleotide sequence ID" value="NZ_FMYI01000001.1"/>
</dbReference>
<dbReference type="InterPro" id="IPR009057">
    <property type="entry name" value="Homeodomain-like_sf"/>
</dbReference>
<name>A0A1G6GP21_9BACI</name>
<evidence type="ECO:0000313" key="6">
    <source>
        <dbReference type="Proteomes" id="UP000242949"/>
    </source>
</evidence>
<dbReference type="GO" id="GO:1901135">
    <property type="term" value="P:carbohydrate derivative metabolic process"/>
    <property type="evidence" value="ECO:0007669"/>
    <property type="project" value="InterPro"/>
</dbReference>
<feature type="domain" description="HTH rpiR-type" evidence="4">
    <location>
        <begin position="2"/>
        <end position="78"/>
    </location>
</feature>
<reference evidence="6" key="1">
    <citation type="submission" date="2016-09" db="EMBL/GenBank/DDBJ databases">
        <authorList>
            <person name="Varghese N."/>
            <person name="Submissions S."/>
        </authorList>
    </citation>
    <scope>NUCLEOTIDE SEQUENCE [LARGE SCALE GENOMIC DNA]</scope>
    <source>
        <strain evidence="6">S5</strain>
    </source>
</reference>
<dbReference type="Gene3D" id="1.10.10.10">
    <property type="entry name" value="Winged helix-like DNA-binding domain superfamily/Winged helix DNA-binding domain"/>
    <property type="match status" value="1"/>
</dbReference>
<dbReference type="GO" id="GO:0097367">
    <property type="term" value="F:carbohydrate derivative binding"/>
    <property type="evidence" value="ECO:0007669"/>
    <property type="project" value="InterPro"/>
</dbReference>
<dbReference type="CDD" id="cd05013">
    <property type="entry name" value="SIS_RpiR"/>
    <property type="match status" value="1"/>
</dbReference>
<keyword evidence="3" id="KW-0804">Transcription</keyword>
<dbReference type="SUPFAM" id="SSF53697">
    <property type="entry name" value="SIS domain"/>
    <property type="match status" value="1"/>
</dbReference>
<dbReference type="EMBL" id="FMYI01000001">
    <property type="protein sequence ID" value="SDB83741.1"/>
    <property type="molecule type" value="Genomic_DNA"/>
</dbReference>
<sequence length="253" mass="29501">MNLIEKQLNKYLQHLNANDIEIIKNINVHYKKIPEMKIKELAEQSYTSVSTIHRVIKKLGFEGFSDFRYNIKGEIEEEKQPTFNSEEYFEKTINDIKLTRRLNEKEITKVAKAILESRNCYCFGTGWKQKQHADNFSTDLLYYGKTFKSLRTIGDVQIVSEKCDQDTLILIVSLSGNSEEYIDAIKKFAFKNSQIVSVTLDTSNQLTSLANYSLYYKTDTLDNNKKHWNSITLQFLMDYLLESIVQEVDKTNP</sequence>
<evidence type="ECO:0000256" key="1">
    <source>
        <dbReference type="ARBA" id="ARBA00023015"/>
    </source>
</evidence>
<dbReference type="STRING" id="1612202.SAMN05421734_101344"/>
<dbReference type="PANTHER" id="PTHR30514:SF1">
    <property type="entry name" value="HTH-TYPE TRANSCRIPTIONAL REGULATOR HEXR-RELATED"/>
    <property type="match status" value="1"/>
</dbReference>
<dbReference type="InterPro" id="IPR001347">
    <property type="entry name" value="SIS_dom"/>
</dbReference>
<accession>A0A1G6GP21</accession>
<gene>
    <name evidence="5" type="ORF">SAMN05421734_101344</name>
</gene>
<proteinExistence type="predicted"/>
<dbReference type="InterPro" id="IPR046348">
    <property type="entry name" value="SIS_dom_sf"/>
</dbReference>
<keyword evidence="6" id="KW-1185">Reference proteome</keyword>
<dbReference type="PROSITE" id="PS51071">
    <property type="entry name" value="HTH_RPIR"/>
    <property type="match status" value="1"/>
</dbReference>
<dbReference type="Gene3D" id="3.40.50.10490">
    <property type="entry name" value="Glucose-6-phosphate isomerase like protein, domain 1"/>
    <property type="match status" value="1"/>
</dbReference>
<dbReference type="AlphaFoldDB" id="A0A1G6GP21"/>
<dbReference type="GO" id="GO:0003700">
    <property type="term" value="F:DNA-binding transcription factor activity"/>
    <property type="evidence" value="ECO:0007669"/>
    <property type="project" value="InterPro"/>
</dbReference>